<name>A0A5C1AD43_9BACT</name>
<accession>A0A5C1AD43</accession>
<gene>
    <name evidence="1" type="ORF">PX52LOC_04204</name>
</gene>
<dbReference type="EMBL" id="CP042425">
    <property type="protein sequence ID" value="QEL17221.1"/>
    <property type="molecule type" value="Genomic_DNA"/>
</dbReference>
<reference evidence="2" key="1">
    <citation type="submission" date="2019-08" db="EMBL/GenBank/DDBJ databases">
        <title>Limnoglobus roseus gen. nov., sp. nov., a novel freshwater planctomycete with a giant genome from the family Gemmataceae.</title>
        <authorList>
            <person name="Kulichevskaya I.S."/>
            <person name="Naumoff D.G."/>
            <person name="Miroshnikov K."/>
            <person name="Ivanova A."/>
            <person name="Philippov D.A."/>
            <person name="Hakobyan A."/>
            <person name="Rijpstra I.C."/>
            <person name="Sinninghe Damste J.S."/>
            <person name="Liesack W."/>
            <person name="Dedysh S.N."/>
        </authorList>
    </citation>
    <scope>NUCLEOTIDE SEQUENCE [LARGE SCALE GENOMIC DNA]</scope>
    <source>
        <strain evidence="2">PX52</strain>
    </source>
</reference>
<proteinExistence type="predicted"/>
<sequence>MTEAEWRVGKEPGRMLSQSGVTFSPRKLRLFAVECCKAITNLLDDRGRRALVIAEQFADGFASPTLLLQGEQLATEAYNEFHGVQEFAAEAVIDACVSEDVSANVLRVAWLTANLLDVGIERPLKKATKRLGRIRQSEHLRDIFGNPFRPIALEPAWLTPTAVGIAQGIYNDRAFDRLPILADALQDAGCEDANILAHCRVDGPHVRGCWVVDLVLGKE</sequence>
<dbReference type="AlphaFoldDB" id="A0A5C1AD43"/>
<dbReference type="Proteomes" id="UP000324974">
    <property type="component" value="Chromosome"/>
</dbReference>
<keyword evidence="2" id="KW-1185">Reference proteome</keyword>
<organism evidence="1 2">
    <name type="scientific">Limnoglobus roseus</name>
    <dbReference type="NCBI Taxonomy" id="2598579"/>
    <lineage>
        <taxon>Bacteria</taxon>
        <taxon>Pseudomonadati</taxon>
        <taxon>Planctomycetota</taxon>
        <taxon>Planctomycetia</taxon>
        <taxon>Gemmatales</taxon>
        <taxon>Gemmataceae</taxon>
        <taxon>Limnoglobus</taxon>
    </lineage>
</organism>
<evidence type="ECO:0000313" key="2">
    <source>
        <dbReference type="Proteomes" id="UP000324974"/>
    </source>
</evidence>
<evidence type="ECO:0000313" key="1">
    <source>
        <dbReference type="EMBL" id="QEL17221.1"/>
    </source>
</evidence>
<dbReference type="KEGG" id="lrs:PX52LOC_04204"/>
<protein>
    <submittedName>
        <fullName evidence="1">SMI1/KNR4 family protein</fullName>
    </submittedName>
</protein>